<reference evidence="4 5" key="1">
    <citation type="submission" date="2024-10" db="EMBL/GenBank/DDBJ databases">
        <authorList>
            <person name="Cho J.-C."/>
        </authorList>
    </citation>
    <scope>NUCLEOTIDE SEQUENCE [LARGE SCALE GENOMIC DNA]</scope>
    <source>
        <strain evidence="4 5">KCTC29696</strain>
    </source>
</reference>
<dbReference type="InterPro" id="IPR020476">
    <property type="entry name" value="Nudix_hydrolase"/>
</dbReference>
<name>A0ABW7HRQ7_9ACTN</name>
<dbReference type="PRINTS" id="PR00502">
    <property type="entry name" value="NUDIXFAMILY"/>
</dbReference>
<comment type="caution">
    <text evidence="4">The sequence shown here is derived from an EMBL/GenBank/DDBJ whole genome shotgun (WGS) entry which is preliminary data.</text>
</comment>
<dbReference type="InterPro" id="IPR000086">
    <property type="entry name" value="NUDIX_hydrolase_dom"/>
</dbReference>
<comment type="cofactor">
    <cofactor evidence="1">
        <name>Mg(2+)</name>
        <dbReference type="ChEBI" id="CHEBI:18420"/>
    </cofactor>
</comment>
<dbReference type="EMBL" id="JBIHMK010000023">
    <property type="protein sequence ID" value="MFH0248314.1"/>
    <property type="molecule type" value="Genomic_DNA"/>
</dbReference>
<evidence type="ECO:0000313" key="5">
    <source>
        <dbReference type="Proteomes" id="UP001607069"/>
    </source>
</evidence>
<dbReference type="PANTHER" id="PTHR43046:SF14">
    <property type="entry name" value="MUTT_NUDIX FAMILY PROTEIN"/>
    <property type="match status" value="1"/>
</dbReference>
<organism evidence="4 5">
    <name type="scientific">Streptomyces chitinivorans</name>
    <dbReference type="NCBI Taxonomy" id="1257027"/>
    <lineage>
        <taxon>Bacteria</taxon>
        <taxon>Bacillati</taxon>
        <taxon>Actinomycetota</taxon>
        <taxon>Actinomycetes</taxon>
        <taxon>Kitasatosporales</taxon>
        <taxon>Streptomycetaceae</taxon>
        <taxon>Streptomyces</taxon>
    </lineage>
</organism>
<dbReference type="Pfam" id="PF00293">
    <property type="entry name" value="NUDIX"/>
    <property type="match status" value="1"/>
</dbReference>
<dbReference type="SUPFAM" id="SSF55811">
    <property type="entry name" value="Nudix"/>
    <property type="match status" value="1"/>
</dbReference>
<feature type="domain" description="Nudix hydrolase" evidence="3">
    <location>
        <begin position="46"/>
        <end position="182"/>
    </location>
</feature>
<dbReference type="CDD" id="cd03674">
    <property type="entry name" value="NUDIX_Hydrolase"/>
    <property type="match status" value="1"/>
</dbReference>
<protein>
    <submittedName>
        <fullName evidence="4">NUDIX hydrolase</fullName>
    </submittedName>
</protein>
<dbReference type="RefSeq" id="WP_279950238.1">
    <property type="nucleotide sequence ID" value="NZ_BAABEN010000021.1"/>
</dbReference>
<dbReference type="PANTHER" id="PTHR43046">
    <property type="entry name" value="GDP-MANNOSE MANNOSYL HYDROLASE"/>
    <property type="match status" value="1"/>
</dbReference>
<dbReference type="InterPro" id="IPR015797">
    <property type="entry name" value="NUDIX_hydrolase-like_dom_sf"/>
</dbReference>
<dbReference type="Gene3D" id="3.90.79.10">
    <property type="entry name" value="Nucleoside Triphosphate Pyrophosphohydrolase"/>
    <property type="match status" value="1"/>
</dbReference>
<keyword evidence="2 4" id="KW-0378">Hydrolase</keyword>
<dbReference type="PROSITE" id="PS51462">
    <property type="entry name" value="NUDIX"/>
    <property type="match status" value="1"/>
</dbReference>
<sequence>MPITRAHIHSVLDAYLNEHPYEKEDLAVAISLLEDGAELASRKEFRGHATAGAVLVNPHGQVLHIHHRVLDKWLLPGGHLEESDNSLQDAALRELTEETGIQAGSVAMARILPVHIDVHPIPANDAKDEPAHLHIDFRFVFRTTARDVTLQEEEVTDFAWHEIDEIPGDTLRQRVRAVLAPR</sequence>
<evidence type="ECO:0000256" key="2">
    <source>
        <dbReference type="ARBA" id="ARBA00022801"/>
    </source>
</evidence>
<accession>A0ABW7HRQ7</accession>
<evidence type="ECO:0000256" key="1">
    <source>
        <dbReference type="ARBA" id="ARBA00001946"/>
    </source>
</evidence>
<dbReference type="Proteomes" id="UP001607069">
    <property type="component" value="Unassembled WGS sequence"/>
</dbReference>
<proteinExistence type="predicted"/>
<dbReference type="GO" id="GO:0016787">
    <property type="term" value="F:hydrolase activity"/>
    <property type="evidence" value="ECO:0007669"/>
    <property type="project" value="UniProtKB-KW"/>
</dbReference>
<gene>
    <name evidence="4" type="ORF">ACG5V6_08820</name>
</gene>
<evidence type="ECO:0000313" key="4">
    <source>
        <dbReference type="EMBL" id="MFH0248314.1"/>
    </source>
</evidence>
<keyword evidence="5" id="KW-1185">Reference proteome</keyword>
<evidence type="ECO:0000259" key="3">
    <source>
        <dbReference type="PROSITE" id="PS51462"/>
    </source>
</evidence>